<dbReference type="PROSITE" id="PS00086">
    <property type="entry name" value="CYTOCHROME_P450"/>
    <property type="match status" value="1"/>
</dbReference>
<evidence type="ECO:0000313" key="10">
    <source>
        <dbReference type="EnsemblPlants" id="EMT24111"/>
    </source>
</evidence>
<dbReference type="SUPFAM" id="SSF48264">
    <property type="entry name" value="Cytochrome P450"/>
    <property type="match status" value="1"/>
</dbReference>
<dbReference type="EnsemblPlants" id="EMT24111">
    <property type="protein sequence ID" value="EMT24111"/>
    <property type="gene ID" value="F775_52527"/>
</dbReference>
<dbReference type="InterPro" id="IPR001128">
    <property type="entry name" value="Cyt_P450"/>
</dbReference>
<comment type="cofactor">
    <cofactor evidence="8">
        <name>heme</name>
        <dbReference type="ChEBI" id="CHEBI:30413"/>
    </cofactor>
</comment>
<dbReference type="Pfam" id="PF00067">
    <property type="entry name" value="p450"/>
    <property type="match status" value="1"/>
</dbReference>
<dbReference type="InterPro" id="IPR017972">
    <property type="entry name" value="Cyt_P450_CS"/>
</dbReference>
<keyword evidence="5" id="KW-1133">Transmembrane helix</keyword>
<name>M8CL13_AEGTA</name>
<keyword evidence="7 8" id="KW-0408">Iron</keyword>
<dbReference type="ExpressionAtlas" id="M8CL13">
    <property type="expression patterns" value="baseline"/>
</dbReference>
<dbReference type="GO" id="GO:0020037">
    <property type="term" value="F:heme binding"/>
    <property type="evidence" value="ECO:0007669"/>
    <property type="project" value="InterPro"/>
</dbReference>
<evidence type="ECO:0000256" key="6">
    <source>
        <dbReference type="ARBA" id="ARBA00023002"/>
    </source>
</evidence>
<dbReference type="PRINTS" id="PR00385">
    <property type="entry name" value="P450"/>
</dbReference>
<comment type="similarity">
    <text evidence="1 9">Belongs to the cytochrome P450 family.</text>
</comment>
<evidence type="ECO:0008006" key="11">
    <source>
        <dbReference type="Google" id="ProtNLM"/>
    </source>
</evidence>
<feature type="binding site" description="axial binding residue" evidence="8">
    <location>
        <position position="463"/>
    </location>
    <ligand>
        <name>heme</name>
        <dbReference type="ChEBI" id="CHEBI:30413"/>
    </ligand>
    <ligandPart>
        <name>Fe</name>
        <dbReference type="ChEBI" id="CHEBI:18248"/>
    </ligandPart>
</feature>
<dbReference type="AlphaFoldDB" id="M8CL13"/>
<evidence type="ECO:0000256" key="9">
    <source>
        <dbReference type="RuleBase" id="RU000461"/>
    </source>
</evidence>
<proteinExistence type="inferred from homology"/>
<dbReference type="GO" id="GO:0016705">
    <property type="term" value="F:oxidoreductase activity, acting on paired donors, with incorporation or reduction of molecular oxygen"/>
    <property type="evidence" value="ECO:0007669"/>
    <property type="project" value="InterPro"/>
</dbReference>
<keyword evidence="4 8" id="KW-0479">Metal-binding</keyword>
<keyword evidence="6 9" id="KW-0560">Oxidoreductase</keyword>
<reference evidence="10" key="1">
    <citation type="submission" date="2015-06" db="UniProtKB">
        <authorList>
            <consortium name="EnsemblPlants"/>
        </authorList>
    </citation>
    <scope>IDENTIFICATION</scope>
</reference>
<dbReference type="GO" id="GO:0004497">
    <property type="term" value="F:monooxygenase activity"/>
    <property type="evidence" value="ECO:0007669"/>
    <property type="project" value="UniProtKB-KW"/>
</dbReference>
<keyword evidence="9" id="KW-0503">Monooxygenase</keyword>
<evidence type="ECO:0000256" key="1">
    <source>
        <dbReference type="ARBA" id="ARBA00010617"/>
    </source>
</evidence>
<sequence length="528" mass="58341">MGKIGASLSSAAAKALLLVLAFINLAIQRLLLLRRPKSKIASGAGGHSSSITNGTSAAALPPGPVPWPVVGNLPEMMFNKPAFRWIHQMMEKMGTDIACVRLGGVHVVAVTCPSIARERRVQERRAAVRRPVEEDAPRAHLGDRLARPGTRWLHDRRAHEADNLTRYVYAPATVSASASGVDVRHVARHYCGNVIRSLVFGRRYFGEPQPDGGPGPMEVEHMDAVFTSMGLLFAFCISDYLPWLRGLDLDGQEKLVKEANATVNRLHDTVIDERWRQWKSGERRELDDFLDVLITLEDAEGKPLLAIEEVKAQSQDITFAAVDNPSNVVEWALAEMANAPEVMLKAMEEMDQVVGRERLVQESDIPYLNYAKACIREAFRLHPVAPFNVPHVALADTTVAGYRVPKGSHIILSRTGLGRNPAIWDEALCFNPERHMNLADGGDVVLTENELRFISFSTGRRGCIASSLGTAMCVMLFGRLLQGFTWSKPSGLSAIDLSESKHDLFMAKPLMLYAEPRLPMHLYSTTNI</sequence>
<evidence type="ECO:0000256" key="2">
    <source>
        <dbReference type="ARBA" id="ARBA00022617"/>
    </source>
</evidence>
<organism evidence="10">
    <name type="scientific">Aegilops tauschii</name>
    <name type="common">Tausch's goatgrass</name>
    <name type="synonym">Aegilops squarrosa</name>
    <dbReference type="NCBI Taxonomy" id="37682"/>
    <lineage>
        <taxon>Eukaryota</taxon>
        <taxon>Viridiplantae</taxon>
        <taxon>Streptophyta</taxon>
        <taxon>Embryophyta</taxon>
        <taxon>Tracheophyta</taxon>
        <taxon>Spermatophyta</taxon>
        <taxon>Magnoliopsida</taxon>
        <taxon>Liliopsida</taxon>
        <taxon>Poales</taxon>
        <taxon>Poaceae</taxon>
        <taxon>BOP clade</taxon>
        <taxon>Pooideae</taxon>
        <taxon>Triticodae</taxon>
        <taxon>Triticeae</taxon>
        <taxon>Triticinae</taxon>
        <taxon>Aegilops</taxon>
    </lineage>
</organism>
<dbReference type="GO" id="GO:0005506">
    <property type="term" value="F:iron ion binding"/>
    <property type="evidence" value="ECO:0007669"/>
    <property type="project" value="InterPro"/>
</dbReference>
<evidence type="ECO:0000256" key="8">
    <source>
        <dbReference type="PIRSR" id="PIRSR602401-1"/>
    </source>
</evidence>
<dbReference type="InterPro" id="IPR002401">
    <property type="entry name" value="Cyt_P450_E_grp-I"/>
</dbReference>
<protein>
    <recommendedName>
        <fullName evidence="11">Tyrosine N-monooxygenase</fullName>
    </recommendedName>
</protein>
<dbReference type="InterPro" id="IPR036396">
    <property type="entry name" value="Cyt_P450_sf"/>
</dbReference>
<evidence type="ECO:0000256" key="7">
    <source>
        <dbReference type="ARBA" id="ARBA00023004"/>
    </source>
</evidence>
<evidence type="ECO:0000256" key="5">
    <source>
        <dbReference type="ARBA" id="ARBA00022989"/>
    </source>
</evidence>
<keyword evidence="5" id="KW-0472">Membrane</keyword>
<dbReference type="PRINTS" id="PR00463">
    <property type="entry name" value="EP450I"/>
</dbReference>
<keyword evidence="2 8" id="KW-0349">Heme</keyword>
<evidence type="ECO:0000256" key="4">
    <source>
        <dbReference type="ARBA" id="ARBA00022723"/>
    </source>
</evidence>
<dbReference type="PANTHER" id="PTHR47944:SF19">
    <property type="entry name" value="CYTOCHROME P450 77A4"/>
    <property type="match status" value="1"/>
</dbReference>
<dbReference type="Gene3D" id="1.10.630.10">
    <property type="entry name" value="Cytochrome P450"/>
    <property type="match status" value="1"/>
</dbReference>
<dbReference type="PANTHER" id="PTHR47944">
    <property type="entry name" value="CYTOCHROME P450 98A9"/>
    <property type="match status" value="1"/>
</dbReference>
<evidence type="ECO:0000256" key="3">
    <source>
        <dbReference type="ARBA" id="ARBA00022692"/>
    </source>
</evidence>
<accession>M8CL13</accession>
<keyword evidence="3" id="KW-0812">Transmembrane</keyword>